<dbReference type="SUPFAM" id="SSF56784">
    <property type="entry name" value="HAD-like"/>
    <property type="match status" value="1"/>
</dbReference>
<comment type="caution">
    <text evidence="2">The sequence shown here is derived from an EMBL/GenBank/DDBJ whole genome shotgun (WGS) entry which is preliminary data.</text>
</comment>
<protein>
    <recommendedName>
        <fullName evidence="4">Haloacid dehalogenase, type II</fullName>
    </recommendedName>
</protein>
<dbReference type="InterPro" id="IPR023214">
    <property type="entry name" value="HAD_sf"/>
</dbReference>
<proteinExistence type="predicted"/>
<dbReference type="PRINTS" id="PR00413">
    <property type="entry name" value="HADHALOGNASE"/>
</dbReference>
<keyword evidence="1" id="KW-0378">Hydrolase</keyword>
<reference evidence="2 3" key="1">
    <citation type="submission" date="2023-08" db="EMBL/GenBank/DDBJ databases">
        <title>Black Yeasts Isolated from many extreme environments.</title>
        <authorList>
            <person name="Coleine C."/>
            <person name="Stajich J.E."/>
            <person name="Selbmann L."/>
        </authorList>
    </citation>
    <scope>NUCLEOTIDE SEQUENCE [LARGE SCALE GENOMIC DNA]</scope>
    <source>
        <strain evidence="2 3">CCFEE 6328</strain>
    </source>
</reference>
<name>A0ABR0JA94_9EURO</name>
<dbReference type="Pfam" id="PF00702">
    <property type="entry name" value="Hydrolase"/>
    <property type="match status" value="1"/>
</dbReference>
<accession>A0ABR0JA94</accession>
<dbReference type="EMBL" id="JAVRRF010000012">
    <property type="protein sequence ID" value="KAK5059373.1"/>
    <property type="molecule type" value="Genomic_DNA"/>
</dbReference>
<evidence type="ECO:0000313" key="3">
    <source>
        <dbReference type="Proteomes" id="UP001345691"/>
    </source>
</evidence>
<dbReference type="Gene3D" id="1.10.150.240">
    <property type="entry name" value="Putative phosphatase, domain 2"/>
    <property type="match status" value="1"/>
</dbReference>
<keyword evidence="3" id="KW-1185">Reference proteome</keyword>
<dbReference type="PANTHER" id="PTHR43316">
    <property type="entry name" value="HYDROLASE, HALOACID DELAHOGENASE-RELATED"/>
    <property type="match status" value="1"/>
</dbReference>
<dbReference type="PANTHER" id="PTHR43316:SF4">
    <property type="entry name" value="ACID DEHALOGENASE, PUTATIVE (AFU_ORTHOLOGUE AFUA_8G05870)-RELATED"/>
    <property type="match status" value="1"/>
</dbReference>
<sequence>MASQNKHVVFDVVGTCISYENYYESLEARLGERFRAHGIGTRLFGYAWMEAGEREYTYLSISGKYVTFFEVFRSIFYRTLWQAGIAEPRKFATDEDREFLLASYRKLKPRPGLAECFDRLRRGGFSVWALTAGDTSRVAGYLKEGGVDFPSDHFVSCDTIGVGKPAPAAYQYILDKFDKENRETWFAAAHMWDSAAARPLG</sequence>
<evidence type="ECO:0000256" key="1">
    <source>
        <dbReference type="ARBA" id="ARBA00022801"/>
    </source>
</evidence>
<organism evidence="2 3">
    <name type="scientific">Exophiala sideris</name>
    <dbReference type="NCBI Taxonomy" id="1016849"/>
    <lineage>
        <taxon>Eukaryota</taxon>
        <taxon>Fungi</taxon>
        <taxon>Dikarya</taxon>
        <taxon>Ascomycota</taxon>
        <taxon>Pezizomycotina</taxon>
        <taxon>Eurotiomycetes</taxon>
        <taxon>Chaetothyriomycetidae</taxon>
        <taxon>Chaetothyriales</taxon>
        <taxon>Herpotrichiellaceae</taxon>
        <taxon>Exophiala</taxon>
    </lineage>
</organism>
<evidence type="ECO:0000313" key="2">
    <source>
        <dbReference type="EMBL" id="KAK5059373.1"/>
    </source>
</evidence>
<dbReference type="InterPro" id="IPR051540">
    <property type="entry name" value="S-2-haloacid_dehalogenase"/>
</dbReference>
<dbReference type="Gene3D" id="3.40.50.1000">
    <property type="entry name" value="HAD superfamily/HAD-like"/>
    <property type="match status" value="1"/>
</dbReference>
<dbReference type="Proteomes" id="UP001345691">
    <property type="component" value="Unassembled WGS sequence"/>
</dbReference>
<dbReference type="InterPro" id="IPR006439">
    <property type="entry name" value="HAD-SF_hydro_IA"/>
</dbReference>
<gene>
    <name evidence="2" type="ORF">LTR69_005961</name>
</gene>
<dbReference type="InterPro" id="IPR036412">
    <property type="entry name" value="HAD-like_sf"/>
</dbReference>
<evidence type="ECO:0008006" key="4">
    <source>
        <dbReference type="Google" id="ProtNLM"/>
    </source>
</evidence>
<dbReference type="InterPro" id="IPR023198">
    <property type="entry name" value="PGP-like_dom2"/>
</dbReference>